<dbReference type="AlphaFoldDB" id="A0A0N0BIE1"/>
<proteinExistence type="predicted"/>
<evidence type="ECO:0000313" key="2">
    <source>
        <dbReference type="Proteomes" id="UP000053105"/>
    </source>
</evidence>
<accession>A0A0N0BIE1</accession>
<keyword evidence="2" id="KW-1185">Reference proteome</keyword>
<dbReference type="Proteomes" id="UP000053105">
    <property type="component" value="Unassembled WGS sequence"/>
</dbReference>
<organism evidence="1 2">
    <name type="scientific">Melipona quadrifasciata</name>
    <dbReference type="NCBI Taxonomy" id="166423"/>
    <lineage>
        <taxon>Eukaryota</taxon>
        <taxon>Metazoa</taxon>
        <taxon>Ecdysozoa</taxon>
        <taxon>Arthropoda</taxon>
        <taxon>Hexapoda</taxon>
        <taxon>Insecta</taxon>
        <taxon>Pterygota</taxon>
        <taxon>Neoptera</taxon>
        <taxon>Endopterygota</taxon>
        <taxon>Hymenoptera</taxon>
        <taxon>Apocrita</taxon>
        <taxon>Aculeata</taxon>
        <taxon>Apoidea</taxon>
        <taxon>Anthophila</taxon>
        <taxon>Apidae</taxon>
        <taxon>Melipona</taxon>
    </lineage>
</organism>
<protein>
    <submittedName>
        <fullName evidence="1">Uncharacterized protein</fullName>
    </submittedName>
</protein>
<sequence length="50" mass="5961">MPKYFSFYLYTSKSFYRFKDSSLIIVGINYTMPLVTTYCAKNSLTMTHTW</sequence>
<dbReference type="EMBL" id="KQ435729">
    <property type="protein sequence ID" value="KOX77604.1"/>
    <property type="molecule type" value="Genomic_DNA"/>
</dbReference>
<gene>
    <name evidence="1" type="ORF">WN51_09269</name>
</gene>
<evidence type="ECO:0000313" key="1">
    <source>
        <dbReference type="EMBL" id="KOX77604.1"/>
    </source>
</evidence>
<reference evidence="1 2" key="1">
    <citation type="submission" date="2015-07" db="EMBL/GenBank/DDBJ databases">
        <title>The genome of Melipona quadrifasciata.</title>
        <authorList>
            <person name="Pan H."/>
            <person name="Kapheim K."/>
        </authorList>
    </citation>
    <scope>NUCLEOTIDE SEQUENCE [LARGE SCALE GENOMIC DNA]</scope>
    <source>
        <strain evidence="1">0111107301</strain>
        <tissue evidence="1">Whole body</tissue>
    </source>
</reference>
<name>A0A0N0BIE1_9HYME</name>